<proteinExistence type="predicted"/>
<feature type="compositionally biased region" description="Polar residues" evidence="2">
    <location>
        <begin position="357"/>
        <end position="367"/>
    </location>
</feature>
<organism evidence="3 4">
    <name type="scientific">Discostella pseudostelligera</name>
    <dbReference type="NCBI Taxonomy" id="259834"/>
    <lineage>
        <taxon>Eukaryota</taxon>
        <taxon>Sar</taxon>
        <taxon>Stramenopiles</taxon>
        <taxon>Ochrophyta</taxon>
        <taxon>Bacillariophyta</taxon>
        <taxon>Coscinodiscophyceae</taxon>
        <taxon>Thalassiosirophycidae</taxon>
        <taxon>Stephanodiscales</taxon>
        <taxon>Stephanodiscaceae</taxon>
        <taxon>Discostella</taxon>
    </lineage>
</organism>
<name>A0ABD3MPX9_9STRA</name>
<sequence>MHRHLGAISFAWGDGSHRHRGAARLLSPSSLLPRKNSSSRSSVAQRRRQQQHQLLLPSPSPPSPYHLHFYRRFSNGVIFSLRGITVRSDTDTAVDVTNGEHFHCVDSRSLKWRSQRFASSSTSTTGTGAGEDDRNISALSVGSAPFTNYVAGRRIRNNKMQQLHHQSGTTKNGAILPLEEQTHNNHTTTQHRPHRNTIITTPPPSQLREHQLPPRTPNIPIHSLGNSTLSATDLHRWHLNQQREEKEKKREKYNQQMRQAAVDHQSITKRGHSLGGGSIVALQSATVKYRQLRQQQRQQQISEKYGDISAINVSDGTSSRNNSHQLKSNPSAKTIPISNDDYSICRSSEPELDTNVESDGSSTATNKSGWFAFWFGSEKKD</sequence>
<reference evidence="3 4" key="1">
    <citation type="submission" date="2024-10" db="EMBL/GenBank/DDBJ databases">
        <title>Updated reference genomes for cyclostephanoid diatoms.</title>
        <authorList>
            <person name="Roberts W.R."/>
            <person name="Alverson A.J."/>
        </authorList>
    </citation>
    <scope>NUCLEOTIDE SEQUENCE [LARGE SCALE GENOMIC DNA]</scope>
    <source>
        <strain evidence="3 4">AJA232-27</strain>
    </source>
</reference>
<evidence type="ECO:0000313" key="4">
    <source>
        <dbReference type="Proteomes" id="UP001530293"/>
    </source>
</evidence>
<feature type="compositionally biased region" description="Low complexity" evidence="2">
    <location>
        <begin position="25"/>
        <end position="44"/>
    </location>
</feature>
<feature type="region of interest" description="Disordered" evidence="2">
    <location>
        <begin position="25"/>
        <end position="60"/>
    </location>
</feature>
<evidence type="ECO:0000256" key="2">
    <source>
        <dbReference type="SAM" id="MobiDB-lite"/>
    </source>
</evidence>
<dbReference type="AlphaFoldDB" id="A0ABD3MPX9"/>
<feature type="region of interest" description="Disordered" evidence="2">
    <location>
        <begin position="185"/>
        <end position="210"/>
    </location>
</feature>
<feature type="region of interest" description="Disordered" evidence="2">
    <location>
        <begin position="312"/>
        <end position="367"/>
    </location>
</feature>
<dbReference type="EMBL" id="JALLBG020000099">
    <property type="protein sequence ID" value="KAL3765044.1"/>
    <property type="molecule type" value="Genomic_DNA"/>
</dbReference>
<accession>A0ABD3MPX9</accession>
<protein>
    <submittedName>
        <fullName evidence="3">Uncharacterized protein</fullName>
    </submittedName>
</protein>
<feature type="compositionally biased region" description="Polar residues" evidence="2">
    <location>
        <begin position="312"/>
        <end position="341"/>
    </location>
</feature>
<keyword evidence="1" id="KW-0175">Coiled coil</keyword>
<dbReference type="Proteomes" id="UP001530293">
    <property type="component" value="Unassembled WGS sequence"/>
</dbReference>
<gene>
    <name evidence="3" type="ORF">ACHAWU_009412</name>
</gene>
<evidence type="ECO:0000256" key="1">
    <source>
        <dbReference type="SAM" id="Coils"/>
    </source>
</evidence>
<evidence type="ECO:0000313" key="3">
    <source>
        <dbReference type="EMBL" id="KAL3765044.1"/>
    </source>
</evidence>
<keyword evidence="4" id="KW-1185">Reference proteome</keyword>
<feature type="coiled-coil region" evidence="1">
    <location>
        <begin position="236"/>
        <end position="263"/>
    </location>
</feature>
<comment type="caution">
    <text evidence="3">The sequence shown here is derived from an EMBL/GenBank/DDBJ whole genome shotgun (WGS) entry which is preliminary data.</text>
</comment>